<reference evidence="1" key="1">
    <citation type="submission" date="2022-01" db="EMBL/GenBank/DDBJ databases">
        <title>Genome Sequence Resource for Two Populations of Ditylenchus destructor, the Migratory Endoparasitic Phytonematode.</title>
        <authorList>
            <person name="Zhang H."/>
            <person name="Lin R."/>
            <person name="Xie B."/>
        </authorList>
    </citation>
    <scope>NUCLEOTIDE SEQUENCE</scope>
    <source>
        <strain evidence="1">BazhouSP</strain>
    </source>
</reference>
<evidence type="ECO:0000313" key="2">
    <source>
        <dbReference type="Proteomes" id="UP001201812"/>
    </source>
</evidence>
<dbReference type="AlphaFoldDB" id="A0AAD4N9J1"/>
<dbReference type="Proteomes" id="UP001201812">
    <property type="component" value="Unassembled WGS sequence"/>
</dbReference>
<organism evidence="1 2">
    <name type="scientific">Ditylenchus destructor</name>
    <dbReference type="NCBI Taxonomy" id="166010"/>
    <lineage>
        <taxon>Eukaryota</taxon>
        <taxon>Metazoa</taxon>
        <taxon>Ecdysozoa</taxon>
        <taxon>Nematoda</taxon>
        <taxon>Chromadorea</taxon>
        <taxon>Rhabditida</taxon>
        <taxon>Tylenchina</taxon>
        <taxon>Tylenchomorpha</taxon>
        <taxon>Sphaerularioidea</taxon>
        <taxon>Anguinidae</taxon>
        <taxon>Anguininae</taxon>
        <taxon>Ditylenchus</taxon>
    </lineage>
</organism>
<accession>A0AAD4N9J1</accession>
<sequence length="221" mass="25639">MASLDVIEADLLRVKLEIERVLNQQLPDDNVALIERNGSVRGRRFHVYNTVKRMKMRNQWKKDYISEEESKIVIYTTSCSIVRPVWERCQNAVELLKTLGIRAEIRDLNIDMDLLEEISDRLGLYEEDKHLIHTSLPLLYVNGSYFGNHLSLVELNEKGHLVEMLHEFQGRHKCDVCGDTGYHLCATCRGRKRSQISFLNTHLRCACCDQNGIVACRECLY</sequence>
<gene>
    <name evidence="1" type="ORF">DdX_07013</name>
</gene>
<dbReference type="Gene3D" id="3.40.30.10">
    <property type="entry name" value="Glutaredoxin"/>
    <property type="match status" value="1"/>
</dbReference>
<evidence type="ECO:0000313" key="1">
    <source>
        <dbReference type="EMBL" id="KAI1717274.1"/>
    </source>
</evidence>
<dbReference type="PROSITE" id="PS51354">
    <property type="entry name" value="GLUTAREDOXIN_2"/>
    <property type="match status" value="1"/>
</dbReference>
<protein>
    <submittedName>
        <fullName evidence="1">Glutaredoxin domain-containing cysteine-rich protein 1</fullName>
    </submittedName>
</protein>
<dbReference type="InterPro" id="IPR036249">
    <property type="entry name" value="Thioredoxin-like_sf"/>
</dbReference>
<keyword evidence="2" id="KW-1185">Reference proteome</keyword>
<proteinExistence type="predicted"/>
<dbReference type="InterPro" id="IPR042797">
    <property type="entry name" value="GRXCR1"/>
</dbReference>
<dbReference type="GO" id="GO:0007605">
    <property type="term" value="P:sensory perception of sound"/>
    <property type="evidence" value="ECO:0007669"/>
    <property type="project" value="InterPro"/>
</dbReference>
<comment type="caution">
    <text evidence="1">The sequence shown here is derived from an EMBL/GenBank/DDBJ whole genome shotgun (WGS) entry which is preliminary data.</text>
</comment>
<dbReference type="SUPFAM" id="SSF52833">
    <property type="entry name" value="Thioredoxin-like"/>
    <property type="match status" value="1"/>
</dbReference>
<dbReference type="EMBL" id="JAKKPZ010000009">
    <property type="protein sequence ID" value="KAI1717274.1"/>
    <property type="molecule type" value="Genomic_DNA"/>
</dbReference>
<name>A0AAD4N9J1_9BILA</name>
<dbReference type="PANTHER" id="PTHR46990:SF1">
    <property type="entry name" value="GLUTAREDOXIN DOMAIN-CONTAINING CYSTEINE-RICH PROTEIN 1"/>
    <property type="match status" value="1"/>
</dbReference>
<dbReference type="PANTHER" id="PTHR46990">
    <property type="entry name" value="GLUTAREDOXIN DOMAIN-CONTAINING CYSTEINE-RICH PROTEIN 1"/>
    <property type="match status" value="1"/>
</dbReference>